<dbReference type="Pfam" id="PF04488">
    <property type="entry name" value="Gly_transf_sug"/>
    <property type="match status" value="1"/>
</dbReference>
<keyword evidence="2" id="KW-1185">Reference proteome</keyword>
<gene>
    <name evidence="1" type="ORF">CCMP2556_LOCUS2555</name>
</gene>
<sequence>MLASADVETCPPCRARLKPTCQRPRSERSGCCPQLRRPWMCSSTCSARMSTMSLALLLWSCVQCLVALNSVHRRCALESGVSAETPETAAAEREDASLLQNRAQKEHVIPCIIHQTAPTHQLEGDEAKWVQTWKTKNPYCKHKLWNDTEIAALAKEKSPELLWPIWEGLSNVERADVFRYLVLWDQGGYYADTDAACVRPIATWEVPRNASMIVGYEFGHRWTENEREKFKFARTEQMEQWFFASAPQNPILLRCLELVRQRFAWGIQSTMFLTGPGVFSDAVHEFLEMNVPEALDEEVSYRSNATGIRTPGVKTRSFASEQLYGLGSWKVFLAAAGRVNPKATTEKWDPEEGNPSAFIYHHFAGSWKTLSDLTPKELEKLKAQEQKSLL</sequence>
<dbReference type="EMBL" id="CAXAMN010000980">
    <property type="protein sequence ID" value="CAK8991684.1"/>
    <property type="molecule type" value="Genomic_DNA"/>
</dbReference>
<dbReference type="Gene3D" id="3.90.550.20">
    <property type="match status" value="1"/>
</dbReference>
<dbReference type="PANTHER" id="PTHR31834">
    <property type="entry name" value="INITIATION-SPECIFIC ALPHA-1,6-MANNOSYLTRANSFERASE"/>
    <property type="match status" value="1"/>
</dbReference>
<dbReference type="InterPro" id="IPR039367">
    <property type="entry name" value="Och1-like"/>
</dbReference>
<dbReference type="SUPFAM" id="SSF53448">
    <property type="entry name" value="Nucleotide-diphospho-sugar transferases"/>
    <property type="match status" value="1"/>
</dbReference>
<dbReference type="Proteomes" id="UP001642484">
    <property type="component" value="Unassembled WGS sequence"/>
</dbReference>
<reference evidence="1 2" key="1">
    <citation type="submission" date="2024-02" db="EMBL/GenBank/DDBJ databases">
        <authorList>
            <person name="Chen Y."/>
            <person name="Shah S."/>
            <person name="Dougan E. K."/>
            <person name="Thang M."/>
            <person name="Chan C."/>
        </authorList>
    </citation>
    <scope>NUCLEOTIDE SEQUENCE [LARGE SCALE GENOMIC DNA]</scope>
</reference>
<dbReference type="InterPro" id="IPR007577">
    <property type="entry name" value="GlycoTrfase_DXD_sugar-bd_CS"/>
</dbReference>
<organism evidence="1 2">
    <name type="scientific">Durusdinium trenchii</name>
    <dbReference type="NCBI Taxonomy" id="1381693"/>
    <lineage>
        <taxon>Eukaryota</taxon>
        <taxon>Sar</taxon>
        <taxon>Alveolata</taxon>
        <taxon>Dinophyceae</taxon>
        <taxon>Suessiales</taxon>
        <taxon>Symbiodiniaceae</taxon>
        <taxon>Durusdinium</taxon>
    </lineage>
</organism>
<evidence type="ECO:0000313" key="1">
    <source>
        <dbReference type="EMBL" id="CAK8991684.1"/>
    </source>
</evidence>
<dbReference type="PANTHER" id="PTHR31834:SF1">
    <property type="entry name" value="INITIATION-SPECIFIC ALPHA-1,6-MANNOSYLTRANSFERASE"/>
    <property type="match status" value="1"/>
</dbReference>
<protein>
    <submittedName>
        <fullName evidence="1">Uncharacterized protein</fullName>
    </submittedName>
</protein>
<name>A0ABP0HRB4_9DINO</name>
<accession>A0ABP0HRB4</accession>
<proteinExistence type="predicted"/>
<dbReference type="InterPro" id="IPR029044">
    <property type="entry name" value="Nucleotide-diphossugar_trans"/>
</dbReference>
<evidence type="ECO:0000313" key="2">
    <source>
        <dbReference type="Proteomes" id="UP001642484"/>
    </source>
</evidence>
<comment type="caution">
    <text evidence="1">The sequence shown here is derived from an EMBL/GenBank/DDBJ whole genome shotgun (WGS) entry which is preliminary data.</text>
</comment>